<reference evidence="1 2" key="1">
    <citation type="submission" date="2018-08" db="EMBL/GenBank/DDBJ databases">
        <title>A genome reference for cultivated species of the human gut microbiota.</title>
        <authorList>
            <person name="Zou Y."/>
            <person name="Xue W."/>
            <person name="Luo G."/>
        </authorList>
    </citation>
    <scope>NUCLEOTIDE SEQUENCE [LARGE SCALE GENOMIC DNA]</scope>
    <source>
        <strain evidence="1 2">OM06-11</strain>
    </source>
</reference>
<dbReference type="EMBL" id="QSUC01000047">
    <property type="protein sequence ID" value="RGN05059.1"/>
    <property type="molecule type" value="Genomic_DNA"/>
</dbReference>
<evidence type="ECO:0000313" key="2">
    <source>
        <dbReference type="Proteomes" id="UP000261245"/>
    </source>
</evidence>
<name>A0AA92T1J1_9BACT</name>
<dbReference type="Proteomes" id="UP000261245">
    <property type="component" value="Unassembled WGS sequence"/>
</dbReference>
<proteinExistence type="predicted"/>
<gene>
    <name evidence="1" type="ORF">DXB80_12875</name>
</gene>
<sequence length="73" mass="8531">MPKTESDSVKNIFLYPILGQNMLILNIEQLFMIQTICQTYSDIEYESLCVILARNVLNGIKDIKLIDVYLYNR</sequence>
<dbReference type="AlphaFoldDB" id="A0AA92T1J1"/>
<evidence type="ECO:0000313" key="1">
    <source>
        <dbReference type="EMBL" id="RGN05059.1"/>
    </source>
</evidence>
<comment type="caution">
    <text evidence="1">The sequence shown here is derived from an EMBL/GenBank/DDBJ whole genome shotgun (WGS) entry which is preliminary data.</text>
</comment>
<protein>
    <submittedName>
        <fullName evidence="1">Uncharacterized protein</fullName>
    </submittedName>
</protein>
<accession>A0AA92T1J1</accession>
<organism evidence="1 2">
    <name type="scientific">Segatella copri</name>
    <dbReference type="NCBI Taxonomy" id="165179"/>
    <lineage>
        <taxon>Bacteria</taxon>
        <taxon>Pseudomonadati</taxon>
        <taxon>Bacteroidota</taxon>
        <taxon>Bacteroidia</taxon>
        <taxon>Bacteroidales</taxon>
        <taxon>Prevotellaceae</taxon>
        <taxon>Segatella</taxon>
    </lineage>
</organism>